<dbReference type="OrthoDB" id="4239720at2"/>
<feature type="chain" id="PRO_5014400363" evidence="1">
    <location>
        <begin position="21"/>
        <end position="120"/>
    </location>
</feature>
<feature type="signal peptide" evidence="1">
    <location>
        <begin position="1"/>
        <end position="20"/>
    </location>
</feature>
<evidence type="ECO:0000256" key="1">
    <source>
        <dbReference type="SAM" id="SignalP"/>
    </source>
</evidence>
<evidence type="ECO:0000313" key="3">
    <source>
        <dbReference type="Proteomes" id="UP000236286"/>
    </source>
</evidence>
<dbReference type="RefSeq" id="WP_102842591.1">
    <property type="nucleotide sequence ID" value="NZ_PDZR01000003.1"/>
</dbReference>
<keyword evidence="1" id="KW-0732">Signal</keyword>
<protein>
    <submittedName>
        <fullName evidence="2">Uncharacterized protein</fullName>
    </submittedName>
</protein>
<comment type="caution">
    <text evidence="2">The sequence shown here is derived from an EMBL/GenBank/DDBJ whole genome shotgun (WGS) entry which is preliminary data.</text>
</comment>
<organism evidence="2 3">
    <name type="scientific">Methylocella silvestris</name>
    <dbReference type="NCBI Taxonomy" id="199596"/>
    <lineage>
        <taxon>Bacteria</taxon>
        <taxon>Pseudomonadati</taxon>
        <taxon>Pseudomonadota</taxon>
        <taxon>Alphaproteobacteria</taxon>
        <taxon>Hyphomicrobiales</taxon>
        <taxon>Beijerinckiaceae</taxon>
        <taxon>Methylocella</taxon>
    </lineage>
</organism>
<name>A0A2J7TJQ1_METSI</name>
<sequence length="120" mass="11998">MAVLTPKTIIGAGLPSVAYAAATLTGDSFPSTSDQRTFLHVKNGSASPITVTILAQTATEKVPGLGSIAVPALSSAIAAAGDAYLGPFPADYIGANGQVQVSYSAVTTVTVQAYTLPKAD</sequence>
<proteinExistence type="predicted"/>
<dbReference type="Proteomes" id="UP000236286">
    <property type="component" value="Unassembled WGS sequence"/>
</dbReference>
<dbReference type="EMBL" id="PDZR01000003">
    <property type="protein sequence ID" value="PNG27002.1"/>
    <property type="molecule type" value="Genomic_DNA"/>
</dbReference>
<accession>A0A2J7TJQ1</accession>
<dbReference type="AlphaFoldDB" id="A0A2J7TJQ1"/>
<gene>
    <name evidence="2" type="ORF">CR492_04680</name>
</gene>
<evidence type="ECO:0000313" key="2">
    <source>
        <dbReference type="EMBL" id="PNG27002.1"/>
    </source>
</evidence>
<reference evidence="2 3" key="1">
    <citation type="submission" date="2017-10" db="EMBL/GenBank/DDBJ databases">
        <title>Genome announcement of Methylocella silvestris TVC from permafrost.</title>
        <authorList>
            <person name="Wang J."/>
            <person name="Geng K."/>
            <person name="Ul-Haque F."/>
            <person name="Crombie A.T."/>
            <person name="Street L.E."/>
            <person name="Wookey P.A."/>
            <person name="Murrell J.C."/>
            <person name="Pratscher J."/>
        </authorList>
    </citation>
    <scope>NUCLEOTIDE SEQUENCE [LARGE SCALE GENOMIC DNA]</scope>
    <source>
        <strain evidence="2 3">TVC</strain>
    </source>
</reference>